<organism evidence="3 4">
    <name type="scientific">Nonlabens ponticola</name>
    <dbReference type="NCBI Taxonomy" id="2496866"/>
    <lineage>
        <taxon>Bacteria</taxon>
        <taxon>Pseudomonadati</taxon>
        <taxon>Bacteroidota</taxon>
        <taxon>Flavobacteriia</taxon>
        <taxon>Flavobacteriales</taxon>
        <taxon>Flavobacteriaceae</taxon>
        <taxon>Nonlabens</taxon>
    </lineage>
</organism>
<name>A0A3S9MUJ9_9FLAO</name>
<feature type="transmembrane region" description="Helical" evidence="1">
    <location>
        <begin position="27"/>
        <end position="50"/>
    </location>
</feature>
<evidence type="ECO:0000313" key="4">
    <source>
        <dbReference type="Proteomes" id="UP000279600"/>
    </source>
</evidence>
<feature type="transmembrane region" description="Helical" evidence="1">
    <location>
        <begin position="135"/>
        <end position="155"/>
    </location>
</feature>
<dbReference type="SMART" id="SM00014">
    <property type="entry name" value="acidPPc"/>
    <property type="match status" value="1"/>
</dbReference>
<dbReference type="InterPro" id="IPR000326">
    <property type="entry name" value="PAP2/HPO"/>
</dbReference>
<dbReference type="EMBL" id="CP034549">
    <property type="protein sequence ID" value="AZQ42854.1"/>
    <property type="molecule type" value="Genomic_DNA"/>
</dbReference>
<dbReference type="OrthoDB" id="9789113at2"/>
<dbReference type="AlphaFoldDB" id="A0A3S9MUJ9"/>
<reference evidence="3 4" key="1">
    <citation type="submission" date="2018-12" db="EMBL/GenBank/DDBJ databases">
        <title>Complete genome of Nonlabens sp. MJ115.</title>
        <authorList>
            <person name="Choi H.S."/>
            <person name="Jung J."/>
        </authorList>
    </citation>
    <scope>NUCLEOTIDE SEQUENCE [LARGE SCALE GENOMIC DNA]</scope>
    <source>
        <strain evidence="3 4">MJ115</strain>
    </source>
</reference>
<dbReference type="InterPro" id="IPR036938">
    <property type="entry name" value="PAP2/HPO_sf"/>
</dbReference>
<evidence type="ECO:0000256" key="1">
    <source>
        <dbReference type="SAM" id="Phobius"/>
    </source>
</evidence>
<feature type="transmembrane region" description="Helical" evidence="1">
    <location>
        <begin position="57"/>
        <end position="75"/>
    </location>
</feature>
<feature type="transmembrane region" description="Helical" evidence="1">
    <location>
        <begin position="161"/>
        <end position="183"/>
    </location>
</feature>
<keyword evidence="4" id="KW-1185">Reference proteome</keyword>
<proteinExistence type="predicted"/>
<feature type="domain" description="Phosphatidic acid phosphatase type 2/haloperoxidase" evidence="2">
    <location>
        <begin position="62"/>
        <end position="176"/>
    </location>
</feature>
<dbReference type="PANTHER" id="PTHR14969">
    <property type="entry name" value="SPHINGOSINE-1-PHOSPHATE PHOSPHOHYDROLASE"/>
    <property type="match status" value="1"/>
</dbReference>
<protein>
    <submittedName>
        <fullName evidence="3">Phosphatase PAP2 family protein</fullName>
    </submittedName>
</protein>
<dbReference type="KEGG" id="noj:EJ995_00860"/>
<accession>A0A3S9MUJ9</accession>
<dbReference type="RefSeq" id="WP_126444695.1">
    <property type="nucleotide sequence ID" value="NZ_CP034549.1"/>
</dbReference>
<dbReference type="SUPFAM" id="SSF48317">
    <property type="entry name" value="Acid phosphatase/Vanadium-dependent haloperoxidase"/>
    <property type="match status" value="1"/>
</dbReference>
<gene>
    <name evidence="3" type="ORF">EJ995_00860</name>
</gene>
<evidence type="ECO:0000259" key="2">
    <source>
        <dbReference type="SMART" id="SM00014"/>
    </source>
</evidence>
<dbReference type="Gene3D" id="1.20.144.10">
    <property type="entry name" value="Phosphatidic acid phosphatase type 2/haloperoxidase"/>
    <property type="match status" value="2"/>
</dbReference>
<feature type="transmembrane region" description="Helical" evidence="1">
    <location>
        <begin position="108"/>
        <end position="128"/>
    </location>
</feature>
<dbReference type="Pfam" id="PF01569">
    <property type="entry name" value="PAP2"/>
    <property type="match status" value="1"/>
</dbReference>
<sequence length="190" mass="22427">MWESLVQIDQDIFRFINGLPISRFNEFWLFVTQIENWIPLYLLFFFILIYKLRWRRGLASILGVFTVASVTLWLTNVVKDQVQRLRPNNEPALVDAINVFQMPENFSFWSGHSAVSFAVTTFVVLLLRKYSWSRWYLLFYLWPLTFALSRIMVGVHYPFDVIVGMLVGLLLGILFYKAMVAIFQKLQHST</sequence>
<keyword evidence="1" id="KW-1133">Transmembrane helix</keyword>
<keyword evidence="1" id="KW-0812">Transmembrane</keyword>
<dbReference type="PANTHER" id="PTHR14969:SF13">
    <property type="entry name" value="AT30094P"/>
    <property type="match status" value="1"/>
</dbReference>
<evidence type="ECO:0000313" key="3">
    <source>
        <dbReference type="EMBL" id="AZQ42854.1"/>
    </source>
</evidence>
<dbReference type="Proteomes" id="UP000279600">
    <property type="component" value="Chromosome"/>
</dbReference>
<keyword evidence="1" id="KW-0472">Membrane</keyword>